<feature type="region of interest" description="Disordered" evidence="1">
    <location>
        <begin position="323"/>
        <end position="346"/>
    </location>
</feature>
<name>A0AAN7K9N9_9MYRT</name>
<evidence type="ECO:0000256" key="1">
    <source>
        <dbReference type="SAM" id="MobiDB-lite"/>
    </source>
</evidence>
<dbReference type="Proteomes" id="UP001345219">
    <property type="component" value="Chromosome 17"/>
</dbReference>
<dbReference type="AlphaFoldDB" id="A0AAN7K9N9"/>
<feature type="compositionally biased region" description="Gly residues" evidence="1">
    <location>
        <begin position="366"/>
        <end position="382"/>
    </location>
</feature>
<feature type="region of interest" description="Disordered" evidence="1">
    <location>
        <begin position="1"/>
        <end position="28"/>
    </location>
</feature>
<gene>
    <name evidence="2" type="ORF">SAY87_023128</name>
</gene>
<organism evidence="2 3">
    <name type="scientific">Trapa incisa</name>
    <dbReference type="NCBI Taxonomy" id="236973"/>
    <lineage>
        <taxon>Eukaryota</taxon>
        <taxon>Viridiplantae</taxon>
        <taxon>Streptophyta</taxon>
        <taxon>Embryophyta</taxon>
        <taxon>Tracheophyta</taxon>
        <taxon>Spermatophyta</taxon>
        <taxon>Magnoliopsida</taxon>
        <taxon>eudicotyledons</taxon>
        <taxon>Gunneridae</taxon>
        <taxon>Pentapetalae</taxon>
        <taxon>rosids</taxon>
        <taxon>malvids</taxon>
        <taxon>Myrtales</taxon>
        <taxon>Lythraceae</taxon>
        <taxon>Trapa</taxon>
    </lineage>
</organism>
<protein>
    <submittedName>
        <fullName evidence="2">Uncharacterized protein</fullName>
    </submittedName>
</protein>
<evidence type="ECO:0000313" key="2">
    <source>
        <dbReference type="EMBL" id="KAK4759997.1"/>
    </source>
</evidence>
<feature type="region of interest" description="Disordered" evidence="1">
    <location>
        <begin position="128"/>
        <end position="163"/>
    </location>
</feature>
<accession>A0AAN7K9N9</accession>
<dbReference type="PANTHER" id="PTHR33356:SF17">
    <property type="entry name" value="TPX2 CENTRAL DOMAIN-CONTAINING PROTEIN"/>
    <property type="match status" value="1"/>
</dbReference>
<keyword evidence="3" id="KW-1185">Reference proteome</keyword>
<feature type="compositionally biased region" description="Polar residues" evidence="1">
    <location>
        <begin position="128"/>
        <end position="139"/>
    </location>
</feature>
<feature type="region of interest" description="Disordered" evidence="1">
    <location>
        <begin position="365"/>
        <end position="387"/>
    </location>
</feature>
<feature type="compositionally biased region" description="Basic residues" evidence="1">
    <location>
        <begin position="1"/>
        <end position="11"/>
    </location>
</feature>
<feature type="compositionally biased region" description="Low complexity" evidence="1">
    <location>
        <begin position="13"/>
        <end position="28"/>
    </location>
</feature>
<dbReference type="EMBL" id="JAXIOK010000011">
    <property type="protein sequence ID" value="KAK4759997.1"/>
    <property type="molecule type" value="Genomic_DNA"/>
</dbReference>
<comment type="caution">
    <text evidence="2">The sequence shown here is derived from an EMBL/GenBank/DDBJ whole genome shotgun (WGS) entry which is preliminary data.</text>
</comment>
<proteinExistence type="predicted"/>
<reference evidence="2 3" key="1">
    <citation type="journal article" date="2023" name="Hortic Res">
        <title>Pangenome of water caltrop reveals structural variations and asymmetric subgenome divergence after allopolyploidization.</title>
        <authorList>
            <person name="Zhang X."/>
            <person name="Chen Y."/>
            <person name="Wang L."/>
            <person name="Yuan Y."/>
            <person name="Fang M."/>
            <person name="Shi L."/>
            <person name="Lu R."/>
            <person name="Comes H.P."/>
            <person name="Ma Y."/>
            <person name="Chen Y."/>
            <person name="Huang G."/>
            <person name="Zhou Y."/>
            <person name="Zheng Z."/>
            <person name="Qiu Y."/>
        </authorList>
    </citation>
    <scope>NUCLEOTIDE SEQUENCE [LARGE SCALE GENOMIC DNA]</scope>
    <source>
        <tissue evidence="2">Roots</tissue>
    </source>
</reference>
<dbReference type="PANTHER" id="PTHR33356">
    <property type="entry name" value="TIP41-LIKE PROTEIN"/>
    <property type="match status" value="1"/>
</dbReference>
<evidence type="ECO:0000313" key="3">
    <source>
        <dbReference type="Proteomes" id="UP001345219"/>
    </source>
</evidence>
<sequence length="642" mass="69961">MESNKIKKKHAASSPPSSRPSLSRSSSSCSLGYLFGPPKEQYYSASSSSAPSHSSGSTFGSIFPPPSVVLERDPSHGTFMGSWGNQNLGNQHKILDNYEQAFKMESNQYEIAEPCYLSSSIYYGGQENYSPRTRTSHQSPPDMFKRDGADDDDDSNGSNSDSASRGNWWKGMFALLLRLINTQRDSECSGRERERNRGTLLLLGPSSLFAEQIPAILFLLPPLLFFPIISSLSPSLEYTTTSVSSSSSCMATKTGGLDADALAYGDGLKTFPSEFPYEIDSYFESSFNFKGMAGDAAVEGQYEEEEEDEEQEEDFLAELTRRLTRSSAPVPHKSASPGLCRSKPEKLWTVSGSPNSTLSGLSGWLPGQGGGISREGSPGGGSADLSPPTTPFVSENGHPDWDLICAAAGQVARLRLAGDAPICPVQCQRQVPVKKTVHSGFCSSHVPSNGLCQTNQYQRVKEEPSKRSSPPICTNTAKMNWLSQQNQQVPSRNRGLGHENNNGRCSGYWSLEHPGSAWSPAQAKSTHQSQNRPNVRALFLNGSGNINSKRAGTGVFLPRRFEDHAPEPLKRPGCSTIIPAKVVQALNLNLGDANAYSQQCFTSEYDASLLKHNAFLASQRRSLRHDGCINNGEVHLPQEWTY</sequence>